<accession>A0A2X2K3J5</accession>
<evidence type="ECO:0000313" key="2">
    <source>
        <dbReference type="Proteomes" id="UP000251241"/>
    </source>
</evidence>
<sequence>MQNYGFLKELDEVQTGVAYRAARLYKLDKRKFLKHFQNTVAF</sequence>
<reference evidence="1 2" key="1">
    <citation type="submission" date="2018-06" db="EMBL/GenBank/DDBJ databases">
        <authorList>
            <consortium name="Pathogen Informatics"/>
            <person name="Doyle S."/>
        </authorList>
    </citation>
    <scope>NUCLEOTIDE SEQUENCE [LARGE SCALE GENOMIC DNA]</scope>
    <source>
        <strain evidence="1 2">NCTC11343</strain>
    </source>
</reference>
<protein>
    <submittedName>
        <fullName evidence="1">Uncharacterized protein</fullName>
    </submittedName>
</protein>
<dbReference type="AlphaFoldDB" id="A0A2X2K3J5"/>
<evidence type="ECO:0000313" key="1">
    <source>
        <dbReference type="EMBL" id="SPZ94685.1"/>
    </source>
</evidence>
<dbReference type="Proteomes" id="UP000251241">
    <property type="component" value="Unassembled WGS sequence"/>
</dbReference>
<gene>
    <name evidence="1" type="ORF">NCTC11343_05495</name>
</gene>
<name>A0A2X2K3J5_SPHMU</name>
<organism evidence="1 2">
    <name type="scientific">Sphingobacterium multivorum</name>
    <dbReference type="NCBI Taxonomy" id="28454"/>
    <lineage>
        <taxon>Bacteria</taxon>
        <taxon>Pseudomonadati</taxon>
        <taxon>Bacteroidota</taxon>
        <taxon>Sphingobacteriia</taxon>
        <taxon>Sphingobacteriales</taxon>
        <taxon>Sphingobacteriaceae</taxon>
        <taxon>Sphingobacterium</taxon>
    </lineage>
</organism>
<dbReference type="EMBL" id="UAUU01000011">
    <property type="protein sequence ID" value="SPZ94685.1"/>
    <property type="molecule type" value="Genomic_DNA"/>
</dbReference>
<proteinExistence type="predicted"/>